<keyword evidence="2" id="KW-1185">Reference proteome</keyword>
<dbReference type="EMBL" id="JAWDGP010001056">
    <property type="protein sequence ID" value="KAK3795464.1"/>
    <property type="molecule type" value="Genomic_DNA"/>
</dbReference>
<sequence>MTRDYWLEGTLSRVGWRNGVDSAVYYTLKKTKEHPRPETGDGKPELNCHFRMALARTWAEVGPDIHATWPLYVCWSGALEETLR</sequence>
<evidence type="ECO:0000313" key="2">
    <source>
        <dbReference type="Proteomes" id="UP001283361"/>
    </source>
</evidence>
<proteinExistence type="predicted"/>
<protein>
    <submittedName>
        <fullName evidence="1">Uncharacterized protein</fullName>
    </submittedName>
</protein>
<accession>A0AAE1E5T5</accession>
<name>A0AAE1E5T5_9GAST</name>
<comment type="caution">
    <text evidence="1">The sequence shown here is derived from an EMBL/GenBank/DDBJ whole genome shotgun (WGS) entry which is preliminary data.</text>
</comment>
<reference evidence="1" key="1">
    <citation type="journal article" date="2023" name="G3 (Bethesda)">
        <title>A reference genome for the long-term kleptoplast-retaining sea slug Elysia crispata morphotype clarki.</title>
        <authorList>
            <person name="Eastman K.E."/>
            <person name="Pendleton A.L."/>
            <person name="Shaikh M.A."/>
            <person name="Suttiyut T."/>
            <person name="Ogas R."/>
            <person name="Tomko P."/>
            <person name="Gavelis G."/>
            <person name="Widhalm J.R."/>
            <person name="Wisecaver J.H."/>
        </authorList>
    </citation>
    <scope>NUCLEOTIDE SEQUENCE</scope>
    <source>
        <strain evidence="1">ECLA1</strain>
    </source>
</reference>
<evidence type="ECO:0000313" key="1">
    <source>
        <dbReference type="EMBL" id="KAK3795464.1"/>
    </source>
</evidence>
<dbReference type="AlphaFoldDB" id="A0AAE1E5T5"/>
<organism evidence="1 2">
    <name type="scientific">Elysia crispata</name>
    <name type="common">lettuce slug</name>
    <dbReference type="NCBI Taxonomy" id="231223"/>
    <lineage>
        <taxon>Eukaryota</taxon>
        <taxon>Metazoa</taxon>
        <taxon>Spiralia</taxon>
        <taxon>Lophotrochozoa</taxon>
        <taxon>Mollusca</taxon>
        <taxon>Gastropoda</taxon>
        <taxon>Heterobranchia</taxon>
        <taxon>Euthyneura</taxon>
        <taxon>Panpulmonata</taxon>
        <taxon>Sacoglossa</taxon>
        <taxon>Placobranchoidea</taxon>
        <taxon>Plakobranchidae</taxon>
        <taxon>Elysia</taxon>
    </lineage>
</organism>
<gene>
    <name evidence="1" type="ORF">RRG08_045454</name>
</gene>
<dbReference type="Proteomes" id="UP001283361">
    <property type="component" value="Unassembled WGS sequence"/>
</dbReference>